<protein>
    <submittedName>
        <fullName evidence="1">SMI1/KNR4 family protein</fullName>
    </submittedName>
</protein>
<organism evidence="1 2">
    <name type="scientific">Roseburia inulinivorans</name>
    <dbReference type="NCBI Taxonomy" id="360807"/>
    <lineage>
        <taxon>Bacteria</taxon>
        <taxon>Bacillati</taxon>
        <taxon>Bacillota</taxon>
        <taxon>Clostridia</taxon>
        <taxon>Lachnospirales</taxon>
        <taxon>Lachnospiraceae</taxon>
        <taxon>Roseburia</taxon>
    </lineage>
</organism>
<dbReference type="Proteomes" id="UP000283701">
    <property type="component" value="Unassembled WGS sequence"/>
</dbReference>
<dbReference type="SUPFAM" id="SSF160631">
    <property type="entry name" value="SMI1/KNR4-like"/>
    <property type="match status" value="1"/>
</dbReference>
<dbReference type="Gene3D" id="3.40.1580.10">
    <property type="entry name" value="SMI1/KNR4-like"/>
    <property type="match status" value="1"/>
</dbReference>
<dbReference type="AlphaFoldDB" id="A0A414QGC3"/>
<proteinExistence type="predicted"/>
<sequence length="141" mass="16414">MSIISKLKEILDSSTYARENPDEVIQTFQRLSVKVSKDVEEFFVNFAGPFWEETLGMEFLDIVEDEINIESVTMECRIEHSFPVHYLVLTEMVANEVIVLNTLDDKVYRVDFEGGDEKLLNGVLQAEWQSFEEFLIAYFDL</sequence>
<evidence type="ECO:0000313" key="2">
    <source>
        <dbReference type="Proteomes" id="UP000283701"/>
    </source>
</evidence>
<comment type="caution">
    <text evidence="1">The sequence shown here is derived from an EMBL/GenBank/DDBJ whole genome shotgun (WGS) entry which is preliminary data.</text>
</comment>
<dbReference type="InterPro" id="IPR037883">
    <property type="entry name" value="Knr4/Smi1-like_sf"/>
</dbReference>
<accession>A0A414QGC3</accession>
<dbReference type="RefSeq" id="WP_118204175.1">
    <property type="nucleotide sequence ID" value="NZ_CATYLF010000011.1"/>
</dbReference>
<gene>
    <name evidence="1" type="ORF">DW654_17375</name>
</gene>
<name>A0A414QGC3_9FIRM</name>
<reference evidence="1 2" key="1">
    <citation type="submission" date="2018-08" db="EMBL/GenBank/DDBJ databases">
        <title>A genome reference for cultivated species of the human gut microbiota.</title>
        <authorList>
            <person name="Zou Y."/>
            <person name="Xue W."/>
            <person name="Luo G."/>
        </authorList>
    </citation>
    <scope>NUCLEOTIDE SEQUENCE [LARGE SCALE GENOMIC DNA]</scope>
    <source>
        <strain evidence="1 2">AM23-23AC</strain>
    </source>
</reference>
<evidence type="ECO:0000313" key="1">
    <source>
        <dbReference type="EMBL" id="RHF79835.1"/>
    </source>
</evidence>
<dbReference type="EMBL" id="QRHP01000046">
    <property type="protein sequence ID" value="RHF79835.1"/>
    <property type="molecule type" value="Genomic_DNA"/>
</dbReference>